<dbReference type="Proteomes" id="UP000887569">
    <property type="component" value="Unplaced"/>
</dbReference>
<sequence>MRKAAKIAYEEDAKSFLQAYCQSCINPVCYAFISQNFRTTFKSAYSRMCLNKKSNDGIRSRCYSRSSLSPLSTRQIHRHQTTNSLLTVPNRNGTVIAPTLSLAVSQLSPDPSISSRCSSPSVKTLCPAEGCDRLML</sequence>
<dbReference type="AlphaFoldDB" id="A0A915B284"/>
<evidence type="ECO:0000313" key="2">
    <source>
        <dbReference type="WBParaSite" id="PgR020_g138_t01"/>
    </source>
</evidence>
<proteinExistence type="predicted"/>
<dbReference type="WBParaSite" id="PgR020_g138_t01">
    <property type="protein sequence ID" value="PgR020_g138_t01"/>
    <property type="gene ID" value="PgR020_g138"/>
</dbReference>
<dbReference type="SUPFAM" id="SSF81321">
    <property type="entry name" value="Family A G protein-coupled receptor-like"/>
    <property type="match status" value="1"/>
</dbReference>
<organism evidence="1 2">
    <name type="scientific">Parascaris univalens</name>
    <name type="common">Nematode worm</name>
    <dbReference type="NCBI Taxonomy" id="6257"/>
    <lineage>
        <taxon>Eukaryota</taxon>
        <taxon>Metazoa</taxon>
        <taxon>Ecdysozoa</taxon>
        <taxon>Nematoda</taxon>
        <taxon>Chromadorea</taxon>
        <taxon>Rhabditida</taxon>
        <taxon>Spirurina</taxon>
        <taxon>Ascaridomorpha</taxon>
        <taxon>Ascaridoidea</taxon>
        <taxon>Ascarididae</taxon>
        <taxon>Parascaris</taxon>
    </lineage>
</organism>
<dbReference type="Gene3D" id="1.20.1070.10">
    <property type="entry name" value="Rhodopsin 7-helix transmembrane proteins"/>
    <property type="match status" value="1"/>
</dbReference>
<protein>
    <submittedName>
        <fullName evidence="2">G-protein coupled receptors family 1 profile domain-containing protein</fullName>
    </submittedName>
</protein>
<name>A0A915B284_PARUN</name>
<accession>A0A915B284</accession>
<keyword evidence="1" id="KW-1185">Reference proteome</keyword>
<evidence type="ECO:0000313" key="1">
    <source>
        <dbReference type="Proteomes" id="UP000887569"/>
    </source>
</evidence>
<reference evidence="2" key="1">
    <citation type="submission" date="2022-11" db="UniProtKB">
        <authorList>
            <consortium name="WormBaseParasite"/>
        </authorList>
    </citation>
    <scope>IDENTIFICATION</scope>
</reference>